<feature type="binding site" evidence="8">
    <location>
        <position position="129"/>
    </location>
    <ligand>
        <name>Zn(2+)</name>
        <dbReference type="ChEBI" id="CHEBI:29105"/>
    </ligand>
</feature>
<dbReference type="RefSeq" id="WP_173417168.1">
    <property type="nucleotide sequence ID" value="NZ_CP054139.1"/>
</dbReference>
<dbReference type="Pfam" id="PF01979">
    <property type="entry name" value="Amidohydro_1"/>
    <property type="match status" value="1"/>
</dbReference>
<dbReference type="InterPro" id="IPR011059">
    <property type="entry name" value="Metal-dep_hydrolase_composite"/>
</dbReference>
<gene>
    <name evidence="10" type="primary">nagA</name>
    <name evidence="10" type="ORF">HQ865_23070</name>
</gene>
<dbReference type="EMBL" id="CP054139">
    <property type="protein sequence ID" value="QKJ32519.1"/>
    <property type="molecule type" value="Genomic_DNA"/>
</dbReference>
<dbReference type="PANTHER" id="PTHR11113">
    <property type="entry name" value="N-ACETYLGLUCOSAMINE-6-PHOSPHATE DEACETYLASE"/>
    <property type="match status" value="1"/>
</dbReference>
<comment type="similarity">
    <text evidence="1 5">Belongs to the metallo-dependent hydrolases superfamily. NagA family.</text>
</comment>
<accession>A0A7D4UF97</accession>
<feature type="binding site" evidence="7">
    <location>
        <position position="226"/>
    </location>
    <ligand>
        <name>substrate</name>
    </ligand>
</feature>
<evidence type="ECO:0000256" key="7">
    <source>
        <dbReference type="PIRSR" id="PIRSR038994-2"/>
    </source>
</evidence>
<dbReference type="SUPFAM" id="SSF51338">
    <property type="entry name" value="Composite domain of metallo-dependent hydrolases"/>
    <property type="match status" value="1"/>
</dbReference>
<feature type="binding site" evidence="7">
    <location>
        <begin position="296"/>
        <end position="298"/>
    </location>
    <ligand>
        <name>substrate</name>
    </ligand>
</feature>
<feature type="active site" description="Proton donor/acceptor" evidence="6">
    <location>
        <position position="271"/>
    </location>
</feature>
<organism evidence="10 11">
    <name type="scientific">Mucilaginibacter mali</name>
    <dbReference type="NCBI Taxonomy" id="2740462"/>
    <lineage>
        <taxon>Bacteria</taxon>
        <taxon>Pseudomonadati</taxon>
        <taxon>Bacteroidota</taxon>
        <taxon>Sphingobacteriia</taxon>
        <taxon>Sphingobacteriales</taxon>
        <taxon>Sphingobacteriaceae</taxon>
        <taxon>Mucilaginibacter</taxon>
    </lineage>
</organism>
<dbReference type="AlphaFoldDB" id="A0A7D4UF97"/>
<dbReference type="GO" id="GO:0046872">
    <property type="term" value="F:metal ion binding"/>
    <property type="evidence" value="ECO:0007669"/>
    <property type="project" value="UniProtKB-KW"/>
</dbReference>
<dbReference type="GO" id="GO:0006046">
    <property type="term" value="P:N-acetylglucosamine catabolic process"/>
    <property type="evidence" value="ECO:0007669"/>
    <property type="project" value="TreeGrafter"/>
</dbReference>
<name>A0A7D4UF97_9SPHI</name>
<dbReference type="CDD" id="cd00854">
    <property type="entry name" value="NagA"/>
    <property type="match status" value="1"/>
</dbReference>
<evidence type="ECO:0000256" key="4">
    <source>
        <dbReference type="ARBA" id="ARBA00023277"/>
    </source>
</evidence>
<evidence type="ECO:0000256" key="5">
    <source>
        <dbReference type="PIRNR" id="PIRNR038994"/>
    </source>
</evidence>
<sequence>MQTAFHNAQIITNGETITGKAVLIANGKIAAILPDTDIPANAKRIDLNNAYLAPGLIDLQVYGSGGQLFSGAPSIEALHQMETDFLKQGTTGFLATAATNTNEVIERGILAGKAYAKQAIGNFLGLHIEGPYFNPKRKGAHPEEFIRKAALAEVKRWIEMGEGVIKMITLAPELQDEEVIDYLHSQGVIVSAGHTDASYEQASAFFDGRIKAATHLFNAMPQMHHRAPGIIPAIFEKQPYTSIVADGIHVSYPMIAMAKRQLGDKLFLITDAVTETNEGTHQHRLNGDHYVMNGTISGSALTMLKAIKNCVDKANISLPDAVNMASLYPARLAGLKDKGKIEAGYIADLLVFNNNFEVQHVVLNGELTSPR</sequence>
<evidence type="ECO:0000313" key="11">
    <source>
        <dbReference type="Proteomes" id="UP000505355"/>
    </source>
</evidence>
<evidence type="ECO:0000256" key="1">
    <source>
        <dbReference type="ARBA" id="ARBA00010716"/>
    </source>
</evidence>
<feature type="binding site" evidence="7">
    <location>
        <begin position="218"/>
        <end position="219"/>
    </location>
    <ligand>
        <name>substrate</name>
    </ligand>
</feature>
<protein>
    <submittedName>
        <fullName evidence="10">N-acetylglucosamine-6-phosphate deacetylase</fullName>
        <ecNumber evidence="10">3.5.1.25</ecNumber>
    </submittedName>
</protein>
<evidence type="ECO:0000313" key="10">
    <source>
        <dbReference type="EMBL" id="QKJ32519.1"/>
    </source>
</evidence>
<dbReference type="InterPro" id="IPR006680">
    <property type="entry name" value="Amidohydro-rel"/>
</dbReference>
<dbReference type="Pfam" id="PF22643">
    <property type="entry name" value="NagA_N"/>
    <property type="match status" value="1"/>
</dbReference>
<dbReference type="EC" id="3.5.1.25" evidence="10"/>
<keyword evidence="2 8" id="KW-0479">Metal-binding</keyword>
<dbReference type="PANTHER" id="PTHR11113:SF14">
    <property type="entry name" value="N-ACETYLGLUCOSAMINE-6-PHOSPHATE DEACETYLASE"/>
    <property type="match status" value="1"/>
</dbReference>
<comment type="cofactor">
    <cofactor evidence="8">
        <name>a divalent metal cation</name>
        <dbReference type="ChEBI" id="CHEBI:60240"/>
    </cofactor>
    <text evidence="8">Binds 1 divalent metal cation per subunit.</text>
</comment>
<dbReference type="InterPro" id="IPR003764">
    <property type="entry name" value="GlcNAc_6-P_deAcase"/>
</dbReference>
<feature type="domain" description="Amidohydrolase-related" evidence="9">
    <location>
        <begin position="51"/>
        <end position="367"/>
    </location>
</feature>
<evidence type="ECO:0000256" key="2">
    <source>
        <dbReference type="ARBA" id="ARBA00022723"/>
    </source>
</evidence>
<feature type="binding site" evidence="8">
    <location>
        <position position="194"/>
    </location>
    <ligand>
        <name>Zn(2+)</name>
        <dbReference type="ChEBI" id="CHEBI:29105"/>
    </ligand>
</feature>
<dbReference type="Gene3D" id="2.30.40.10">
    <property type="entry name" value="Urease, subunit C, domain 1"/>
    <property type="match status" value="1"/>
</dbReference>
<keyword evidence="4 5" id="KW-0119">Carbohydrate metabolism</keyword>
<dbReference type="KEGG" id="mmab:HQ865_23070"/>
<evidence type="ECO:0000256" key="6">
    <source>
        <dbReference type="PIRSR" id="PIRSR038994-1"/>
    </source>
</evidence>
<feature type="binding site" evidence="7">
    <location>
        <position position="140"/>
    </location>
    <ligand>
        <name>substrate</name>
    </ligand>
</feature>
<dbReference type="Proteomes" id="UP000505355">
    <property type="component" value="Chromosome"/>
</dbReference>
<dbReference type="InterPro" id="IPR032466">
    <property type="entry name" value="Metal_Hydrolase"/>
</dbReference>
<proteinExistence type="inferred from homology"/>
<dbReference type="GO" id="GO:0008448">
    <property type="term" value="F:N-acetylglucosamine-6-phosphate deacetylase activity"/>
    <property type="evidence" value="ECO:0007669"/>
    <property type="project" value="UniProtKB-EC"/>
</dbReference>
<evidence type="ECO:0000259" key="9">
    <source>
        <dbReference type="Pfam" id="PF01979"/>
    </source>
</evidence>
<keyword evidence="3 5" id="KW-0378">Hydrolase</keyword>
<feature type="binding site" evidence="7">
    <location>
        <position position="249"/>
    </location>
    <ligand>
        <name>substrate</name>
    </ligand>
</feature>
<feature type="binding site" evidence="8">
    <location>
        <position position="215"/>
    </location>
    <ligand>
        <name>Zn(2+)</name>
        <dbReference type="ChEBI" id="CHEBI:29105"/>
    </ligand>
</feature>
<evidence type="ECO:0000256" key="3">
    <source>
        <dbReference type="ARBA" id="ARBA00022801"/>
    </source>
</evidence>
<dbReference type="SUPFAM" id="SSF51556">
    <property type="entry name" value="Metallo-dependent hydrolases"/>
    <property type="match status" value="1"/>
</dbReference>
<reference evidence="10 11" key="1">
    <citation type="submission" date="2020-05" db="EMBL/GenBank/DDBJ databases">
        <title>Mucilaginibacter mali sp. nov.</title>
        <authorList>
            <person name="Kim H.S."/>
            <person name="Lee K.C."/>
            <person name="Suh M.K."/>
            <person name="Kim J.-S."/>
            <person name="Han K.-I."/>
            <person name="Eom M.K."/>
            <person name="Shin Y.K."/>
            <person name="Lee J.-S."/>
        </authorList>
    </citation>
    <scope>NUCLEOTIDE SEQUENCE [LARGE SCALE GENOMIC DNA]</scope>
    <source>
        <strain evidence="10 11">G2-14</strain>
    </source>
</reference>
<keyword evidence="11" id="KW-1185">Reference proteome</keyword>
<dbReference type="Gene3D" id="3.20.20.140">
    <property type="entry name" value="Metal-dependent hydrolases"/>
    <property type="match status" value="1"/>
</dbReference>
<evidence type="ECO:0000256" key="8">
    <source>
        <dbReference type="PIRSR" id="PIRSR038994-3"/>
    </source>
</evidence>
<dbReference type="NCBIfam" id="TIGR00221">
    <property type="entry name" value="nagA"/>
    <property type="match status" value="1"/>
</dbReference>
<dbReference type="PIRSF" id="PIRSF038994">
    <property type="entry name" value="NagA"/>
    <property type="match status" value="1"/>
</dbReference>